<dbReference type="AlphaFoldDB" id="A0A382QQ95"/>
<name>A0A382QQ95_9ZZZZ</name>
<protein>
    <submittedName>
        <fullName evidence="1">Uncharacterized protein</fullName>
    </submittedName>
</protein>
<accession>A0A382QQ95</accession>
<organism evidence="1">
    <name type="scientific">marine metagenome</name>
    <dbReference type="NCBI Taxonomy" id="408172"/>
    <lineage>
        <taxon>unclassified sequences</taxon>
        <taxon>metagenomes</taxon>
        <taxon>ecological metagenomes</taxon>
    </lineage>
</organism>
<evidence type="ECO:0000313" key="1">
    <source>
        <dbReference type="EMBL" id="SVC87616.1"/>
    </source>
</evidence>
<sequence>MKMTRVFLLSIAALLALSSSAWAATLQDVAWAADGDYYALLYQSIADGEVDTWRESGVADTALDAGNWRESVTAQAAHLHQREPDAVAAVYELTGLRADVYLARRWPHPECFRELRRLSALTPIMMELYLHGLASYGYSRTAHRDAEERALRLGIIAAVEESNHPAAYWFL</sequence>
<reference evidence="1" key="1">
    <citation type="submission" date="2018-05" db="EMBL/GenBank/DDBJ databases">
        <authorList>
            <person name="Lanie J.A."/>
            <person name="Ng W.-L."/>
            <person name="Kazmierczak K.M."/>
            <person name="Andrzejewski T.M."/>
            <person name="Davidsen T.M."/>
            <person name="Wayne K.J."/>
            <person name="Tettelin H."/>
            <person name="Glass J.I."/>
            <person name="Rusch D."/>
            <person name="Podicherti R."/>
            <person name="Tsui H.-C.T."/>
            <person name="Winkler M.E."/>
        </authorList>
    </citation>
    <scope>NUCLEOTIDE SEQUENCE</scope>
</reference>
<gene>
    <name evidence="1" type="ORF">METZ01_LOCUS340470</name>
</gene>
<dbReference type="EMBL" id="UINC01116105">
    <property type="protein sequence ID" value="SVC87616.1"/>
    <property type="molecule type" value="Genomic_DNA"/>
</dbReference>
<feature type="non-terminal residue" evidence="1">
    <location>
        <position position="171"/>
    </location>
</feature>
<proteinExistence type="predicted"/>